<evidence type="ECO:0000313" key="1">
    <source>
        <dbReference type="EMBL" id="MDR6713797.1"/>
    </source>
</evidence>
<keyword evidence="2" id="KW-1185">Reference proteome</keyword>
<proteinExistence type="predicted"/>
<dbReference type="Proteomes" id="UP001259587">
    <property type="component" value="Unassembled WGS sequence"/>
</dbReference>
<organism evidence="1 2">
    <name type="scientific">Pseudomonas hunanensis</name>
    <dbReference type="NCBI Taxonomy" id="1247546"/>
    <lineage>
        <taxon>Bacteria</taxon>
        <taxon>Pseudomonadati</taxon>
        <taxon>Pseudomonadota</taxon>
        <taxon>Gammaproteobacteria</taxon>
        <taxon>Pseudomonadales</taxon>
        <taxon>Pseudomonadaceae</taxon>
        <taxon>Pseudomonas</taxon>
    </lineage>
</organism>
<protein>
    <submittedName>
        <fullName evidence="1">Uncharacterized protein</fullName>
    </submittedName>
</protein>
<gene>
    <name evidence="1" type="ORF">J2W83_003412</name>
</gene>
<name>A0ACC6K5Z3_9PSED</name>
<dbReference type="EMBL" id="JAVDTH010000020">
    <property type="protein sequence ID" value="MDR6713797.1"/>
    <property type="molecule type" value="Genomic_DNA"/>
</dbReference>
<accession>A0ACC6K5Z3</accession>
<sequence length="112" mass="12454">MQTRSLEAEIFFSLPSHVWVLLVAGVIAFVGLRMAEQSGNRESLLRIATYAALLALAIIPNGVYLLFTPTPDMPELLVQGGSLPNYYGLFALDAFYVFAGWMLSWVIRSRLD</sequence>
<evidence type="ECO:0000313" key="2">
    <source>
        <dbReference type="Proteomes" id="UP001259587"/>
    </source>
</evidence>
<reference evidence="1" key="1">
    <citation type="submission" date="2023-07" db="EMBL/GenBank/DDBJ databases">
        <title>Sorghum-associated microbial communities from plants grown in Nebraska, USA.</title>
        <authorList>
            <person name="Schachtman D."/>
        </authorList>
    </citation>
    <scope>NUCLEOTIDE SEQUENCE</scope>
    <source>
        <strain evidence="1">BE56</strain>
    </source>
</reference>
<comment type="caution">
    <text evidence="1">The sequence shown here is derived from an EMBL/GenBank/DDBJ whole genome shotgun (WGS) entry which is preliminary data.</text>
</comment>